<dbReference type="STRING" id="68223.GCA_002028425_07084"/>
<evidence type="ECO:0000259" key="2">
    <source>
        <dbReference type="Pfam" id="PF01361"/>
    </source>
</evidence>
<dbReference type="OrthoDB" id="3395834at2"/>
<dbReference type="Pfam" id="PF01361">
    <property type="entry name" value="Tautomerase"/>
    <property type="match status" value="1"/>
</dbReference>
<proteinExistence type="predicted"/>
<organism evidence="3 4">
    <name type="scientific">Streptomyces katrae</name>
    <dbReference type="NCBI Taxonomy" id="68223"/>
    <lineage>
        <taxon>Bacteria</taxon>
        <taxon>Bacillati</taxon>
        <taxon>Actinomycetota</taxon>
        <taxon>Actinomycetes</taxon>
        <taxon>Kitasatosporales</taxon>
        <taxon>Streptomycetaceae</taxon>
        <taxon>Streptomyces</taxon>
    </lineage>
</organism>
<evidence type="ECO:0000313" key="4">
    <source>
        <dbReference type="Proteomes" id="UP000033551"/>
    </source>
</evidence>
<evidence type="ECO:0000256" key="1">
    <source>
        <dbReference type="ARBA" id="ARBA00023235"/>
    </source>
</evidence>
<gene>
    <name evidence="3" type="ORF">VR44_09565</name>
</gene>
<dbReference type="Gene3D" id="3.30.429.10">
    <property type="entry name" value="Macrophage Migration Inhibitory Factor"/>
    <property type="match status" value="1"/>
</dbReference>
<dbReference type="EMBL" id="JZWV01000209">
    <property type="protein sequence ID" value="KJY35654.1"/>
    <property type="molecule type" value="Genomic_DNA"/>
</dbReference>
<comment type="caution">
    <text evidence="3">The sequence shown here is derived from an EMBL/GenBank/DDBJ whole genome shotgun (WGS) entry which is preliminary data.</text>
</comment>
<protein>
    <recommendedName>
        <fullName evidence="2">4-oxalocrotonate tautomerase-like domain-containing protein</fullName>
    </recommendedName>
</protein>
<dbReference type="InterPro" id="IPR014347">
    <property type="entry name" value="Tautomerase/MIF_sf"/>
</dbReference>
<dbReference type="PATRIC" id="fig|68223.7.peg.5314"/>
<evidence type="ECO:0000313" key="3">
    <source>
        <dbReference type="EMBL" id="KJY35654.1"/>
    </source>
</evidence>
<accession>A0A0F4JP82</accession>
<dbReference type="AlphaFoldDB" id="A0A0F4JP82"/>
<reference evidence="3 4" key="1">
    <citation type="submission" date="2015-02" db="EMBL/GenBank/DDBJ databases">
        <authorList>
            <person name="Ju K.-S."/>
            <person name="Doroghazi J.R."/>
            <person name="Metcalf W."/>
        </authorList>
    </citation>
    <scope>NUCLEOTIDE SEQUENCE [LARGE SCALE GENOMIC DNA]</scope>
    <source>
        <strain evidence="3 4">NRRL ISP-5550</strain>
    </source>
</reference>
<name>A0A0F4JP82_9ACTN</name>
<feature type="domain" description="4-oxalocrotonate tautomerase-like" evidence="2">
    <location>
        <begin position="2"/>
        <end position="55"/>
    </location>
</feature>
<dbReference type="SUPFAM" id="SSF55331">
    <property type="entry name" value="Tautomerase/MIF"/>
    <property type="match status" value="1"/>
</dbReference>
<dbReference type="RefSeq" id="WP_045946979.1">
    <property type="nucleotide sequence ID" value="NZ_JZWV01000209.1"/>
</dbReference>
<dbReference type="Proteomes" id="UP000033551">
    <property type="component" value="Unassembled WGS sequence"/>
</dbReference>
<keyword evidence="1" id="KW-0413">Isomerase</keyword>
<sequence length="77" mass="8588">MPHIHIRHYPRDFTAEQLRAIDEAVTAAVTKTFATGEDTVSISVEPVSPEDWEAQVLSEIAARPDLLVKRPGYLNES</sequence>
<dbReference type="GO" id="GO:0016853">
    <property type="term" value="F:isomerase activity"/>
    <property type="evidence" value="ECO:0007669"/>
    <property type="project" value="UniProtKB-KW"/>
</dbReference>
<dbReference type="InterPro" id="IPR004370">
    <property type="entry name" value="4-OT-like_dom"/>
</dbReference>
<keyword evidence="4" id="KW-1185">Reference proteome</keyword>